<sequence length="70" mass="8198">MLKEGGEKIKDYLKILFNKCLFEGQILQKWNKANTILICKKENRSKLANYRPISLLSQIYKTFTKVKSTS</sequence>
<accession>A0A9N9SY59</accession>
<dbReference type="Proteomes" id="UP001153709">
    <property type="component" value="Chromosome 3"/>
</dbReference>
<organism evidence="1 2">
    <name type="scientific">Diabrotica balteata</name>
    <name type="common">Banded cucumber beetle</name>
    <dbReference type="NCBI Taxonomy" id="107213"/>
    <lineage>
        <taxon>Eukaryota</taxon>
        <taxon>Metazoa</taxon>
        <taxon>Ecdysozoa</taxon>
        <taxon>Arthropoda</taxon>
        <taxon>Hexapoda</taxon>
        <taxon>Insecta</taxon>
        <taxon>Pterygota</taxon>
        <taxon>Neoptera</taxon>
        <taxon>Endopterygota</taxon>
        <taxon>Coleoptera</taxon>
        <taxon>Polyphaga</taxon>
        <taxon>Cucujiformia</taxon>
        <taxon>Chrysomeloidea</taxon>
        <taxon>Chrysomelidae</taxon>
        <taxon>Galerucinae</taxon>
        <taxon>Diabroticina</taxon>
        <taxon>Diabroticites</taxon>
        <taxon>Diabrotica</taxon>
    </lineage>
</organism>
<reference evidence="1" key="1">
    <citation type="submission" date="2022-01" db="EMBL/GenBank/DDBJ databases">
        <authorList>
            <person name="King R."/>
        </authorList>
    </citation>
    <scope>NUCLEOTIDE SEQUENCE</scope>
</reference>
<evidence type="ECO:0008006" key="3">
    <source>
        <dbReference type="Google" id="ProtNLM"/>
    </source>
</evidence>
<dbReference type="EMBL" id="OU898278">
    <property type="protein sequence ID" value="CAG9830611.1"/>
    <property type="molecule type" value="Genomic_DNA"/>
</dbReference>
<name>A0A9N9SY59_DIABA</name>
<dbReference type="OrthoDB" id="6772200at2759"/>
<protein>
    <recommendedName>
        <fullName evidence="3">Reverse transcriptase domain-containing protein</fullName>
    </recommendedName>
</protein>
<dbReference type="PANTHER" id="PTHR19446">
    <property type="entry name" value="REVERSE TRANSCRIPTASES"/>
    <property type="match status" value="1"/>
</dbReference>
<gene>
    <name evidence="1" type="ORF">DIABBA_LOCUS4304</name>
</gene>
<evidence type="ECO:0000313" key="1">
    <source>
        <dbReference type="EMBL" id="CAG9830611.1"/>
    </source>
</evidence>
<proteinExistence type="predicted"/>
<dbReference type="AlphaFoldDB" id="A0A9N9SY59"/>
<keyword evidence="2" id="KW-1185">Reference proteome</keyword>
<evidence type="ECO:0000313" key="2">
    <source>
        <dbReference type="Proteomes" id="UP001153709"/>
    </source>
</evidence>